<feature type="compositionally biased region" description="Basic and acidic residues" evidence="1">
    <location>
        <begin position="418"/>
        <end position="444"/>
    </location>
</feature>
<feature type="region of interest" description="Disordered" evidence="1">
    <location>
        <begin position="603"/>
        <end position="754"/>
    </location>
</feature>
<dbReference type="AlphaFoldDB" id="A0A812NQ16"/>
<feature type="region of interest" description="Disordered" evidence="1">
    <location>
        <begin position="518"/>
        <end position="540"/>
    </location>
</feature>
<feature type="region of interest" description="Disordered" evidence="1">
    <location>
        <begin position="416"/>
        <end position="444"/>
    </location>
</feature>
<dbReference type="EMBL" id="CAJNDS010002084">
    <property type="protein sequence ID" value="CAE7315897.1"/>
    <property type="molecule type" value="Genomic_DNA"/>
</dbReference>
<gene>
    <name evidence="2" type="primary">ACAD11</name>
    <name evidence="2" type="ORF">SNAT2548_LOCUS16572</name>
</gene>
<proteinExistence type="predicted"/>
<evidence type="ECO:0000256" key="1">
    <source>
        <dbReference type="SAM" id="MobiDB-lite"/>
    </source>
</evidence>
<reference evidence="2" key="1">
    <citation type="submission" date="2021-02" db="EMBL/GenBank/DDBJ databases">
        <authorList>
            <person name="Dougan E. K."/>
            <person name="Rhodes N."/>
            <person name="Thang M."/>
            <person name="Chan C."/>
        </authorList>
    </citation>
    <scope>NUCLEOTIDE SEQUENCE</scope>
</reference>
<feature type="compositionally biased region" description="Pro residues" evidence="1">
    <location>
        <begin position="744"/>
        <end position="754"/>
    </location>
</feature>
<organism evidence="2 3">
    <name type="scientific">Symbiodinium natans</name>
    <dbReference type="NCBI Taxonomy" id="878477"/>
    <lineage>
        <taxon>Eukaryota</taxon>
        <taxon>Sar</taxon>
        <taxon>Alveolata</taxon>
        <taxon>Dinophyceae</taxon>
        <taxon>Suessiales</taxon>
        <taxon>Symbiodiniaceae</taxon>
        <taxon>Symbiodinium</taxon>
    </lineage>
</organism>
<evidence type="ECO:0000313" key="3">
    <source>
        <dbReference type="Proteomes" id="UP000604046"/>
    </source>
</evidence>
<name>A0A812NQ16_9DINO</name>
<accession>A0A812NQ16</accession>
<comment type="caution">
    <text evidence="2">The sequence shown here is derived from an EMBL/GenBank/DDBJ whole genome shotgun (WGS) entry which is preliminary data.</text>
</comment>
<feature type="region of interest" description="Disordered" evidence="1">
    <location>
        <begin position="1"/>
        <end position="84"/>
    </location>
</feature>
<feature type="compositionally biased region" description="Low complexity" evidence="1">
    <location>
        <begin position="660"/>
        <end position="669"/>
    </location>
</feature>
<protein>
    <submittedName>
        <fullName evidence="2">ACAD11 protein</fullName>
    </submittedName>
</protein>
<dbReference type="Proteomes" id="UP000604046">
    <property type="component" value="Unassembled WGS sequence"/>
</dbReference>
<sequence length="754" mass="83792">MGPVKRTSRFNAFTPQRDESRPAQPRRGSELAACPRVIAPKKLKLAPWKADEGKPPPRRAQPSSADSSRSAAQQEDDTAEDVRPLSQEAVESLRATFSRRNIIRTNQSVLYCAVESLNQNLPQVGALLTCAKTFLYNNFTDQESWQKIKDLVEYGPSAYTKLEPLLGIEGHCTYNEEYGVIMRTDSGQKKLRGQCMAITLAASLAVEQEKLVWLRNPAFQMVVDIAAQDRDPLPRRRKPAAEKKAPYEVDEMDLADEAFEDWELNPEMVEGTAGEDERAAASSAQTDAAKSELQELNELLEAELADVKEQHATLQKQQLDDADAHAQAVKANEELRGQVQQAEATRKVIEDKLVSLQEQLDEALEGGELARAALSAAELEADEKCRALKEDMEKAAAQQVELAEKRAAKEYNAQLGAKQKEHDKEVAELKQKKDEQEAKAKDLRERMSLQADTIESFQKKLEDANAANLKLQEERAKAALRHAEALGLKQQELLAMQVTCQAEREEKAKLQAECKKSKEAVEAKLNSMQQESEATQKKQQEKIRLLEEQNVQFQQEIEEALMSDKTQELRQLREKVAQVQAYFGGDRARMLLATLGEMPAQVHSLGEGDRELDLATQSQGAHSLGEGDRELDLATQPQGEEPPPWKRRRRDRDPPGPFIAKEAAAPVEAEAPKPLPRPKKDKKAKPSEKPTGELGRQNLLVAKAKARKKPLPTPSCQILDAKILVDDDAQAAPQDISDGEQTQPPSPSPPSDVG</sequence>
<feature type="region of interest" description="Disordered" evidence="1">
    <location>
        <begin position="272"/>
        <end position="291"/>
    </location>
</feature>
<feature type="compositionally biased region" description="Low complexity" evidence="1">
    <location>
        <begin position="60"/>
        <end position="73"/>
    </location>
</feature>
<evidence type="ECO:0000313" key="2">
    <source>
        <dbReference type="EMBL" id="CAE7315897.1"/>
    </source>
</evidence>
<keyword evidence="3" id="KW-1185">Reference proteome</keyword>